<keyword evidence="3" id="KW-0949">S-adenosyl-L-methionine</keyword>
<keyword evidence="2 5" id="KW-0808">Transferase</keyword>
<evidence type="ECO:0000313" key="5">
    <source>
        <dbReference type="EMBL" id="MDC7225231.1"/>
    </source>
</evidence>
<dbReference type="EMBL" id="JAQQAL010000004">
    <property type="protein sequence ID" value="MDC7225231.1"/>
    <property type="molecule type" value="Genomic_DNA"/>
</dbReference>
<dbReference type="SUPFAM" id="SSF53335">
    <property type="entry name" value="S-adenosyl-L-methionine-dependent methyltransferases"/>
    <property type="match status" value="1"/>
</dbReference>
<dbReference type="GO" id="GO:0008168">
    <property type="term" value="F:methyltransferase activity"/>
    <property type="evidence" value="ECO:0007669"/>
    <property type="project" value="UniProtKB-KW"/>
</dbReference>
<dbReference type="Gene3D" id="3.40.50.150">
    <property type="entry name" value="Vaccinia Virus protein VP39"/>
    <property type="match status" value="1"/>
</dbReference>
<dbReference type="Gene3D" id="3.30.750.80">
    <property type="entry name" value="RNA methyltransferase domain (HRMD) like"/>
    <property type="match status" value="1"/>
</dbReference>
<evidence type="ECO:0000259" key="4">
    <source>
        <dbReference type="Pfam" id="PF10672"/>
    </source>
</evidence>
<evidence type="ECO:0000256" key="1">
    <source>
        <dbReference type="ARBA" id="ARBA00022603"/>
    </source>
</evidence>
<dbReference type="Proteomes" id="UP001221217">
    <property type="component" value="Unassembled WGS sequence"/>
</dbReference>
<dbReference type="EC" id="2.1.1.-" evidence="5"/>
<dbReference type="PANTHER" id="PTHR43042:SF3">
    <property type="entry name" value="RIBOSOMAL RNA LARGE SUBUNIT METHYLTRANSFERASE YWBD-RELATED"/>
    <property type="match status" value="1"/>
</dbReference>
<dbReference type="GO" id="GO:0032259">
    <property type="term" value="P:methylation"/>
    <property type="evidence" value="ECO:0007669"/>
    <property type="project" value="UniProtKB-KW"/>
</dbReference>
<dbReference type="Pfam" id="PF10672">
    <property type="entry name" value="Methyltrans_SAM"/>
    <property type="match status" value="1"/>
</dbReference>
<dbReference type="AlphaFoldDB" id="A0AAJ1IFE0"/>
<comment type="caution">
    <text evidence="5">The sequence shown here is derived from an EMBL/GenBank/DDBJ whole genome shotgun (WGS) entry which is preliminary data.</text>
</comment>
<organism evidence="5 6">
    <name type="scientific">Candidatus Thalassospirochaeta sargassi</name>
    <dbReference type="NCBI Taxonomy" id="3119039"/>
    <lineage>
        <taxon>Bacteria</taxon>
        <taxon>Pseudomonadati</taxon>
        <taxon>Spirochaetota</taxon>
        <taxon>Spirochaetia</taxon>
        <taxon>Spirochaetales</taxon>
        <taxon>Spirochaetaceae</taxon>
        <taxon>Candidatus Thalassospirochaeta</taxon>
    </lineage>
</organism>
<dbReference type="CDD" id="cd02440">
    <property type="entry name" value="AdoMet_MTases"/>
    <property type="match status" value="1"/>
</dbReference>
<dbReference type="InterPro" id="IPR019614">
    <property type="entry name" value="SAM-dep_methyl-trfase"/>
</dbReference>
<dbReference type="PANTHER" id="PTHR43042">
    <property type="entry name" value="SAM-DEPENDENT METHYLTRANSFERASE"/>
    <property type="match status" value="1"/>
</dbReference>
<evidence type="ECO:0000256" key="3">
    <source>
        <dbReference type="ARBA" id="ARBA00022691"/>
    </source>
</evidence>
<gene>
    <name evidence="5" type="ORF">PQJ61_00540</name>
</gene>
<evidence type="ECO:0000256" key="2">
    <source>
        <dbReference type="ARBA" id="ARBA00022679"/>
    </source>
</evidence>
<reference evidence="5 6" key="1">
    <citation type="submission" date="2022-12" db="EMBL/GenBank/DDBJ databases">
        <title>Metagenome assembled genome from gulf of manar.</title>
        <authorList>
            <person name="Kohli P."/>
            <person name="Pk S."/>
            <person name="Venkata Ramana C."/>
            <person name="Sasikala C."/>
        </authorList>
    </citation>
    <scope>NUCLEOTIDE SEQUENCE [LARGE SCALE GENOMIC DNA]</scope>
    <source>
        <strain evidence="5">JB008</strain>
    </source>
</reference>
<protein>
    <submittedName>
        <fullName evidence="5">Class I SAM-dependent methyltransferase</fullName>
        <ecNumber evidence="5">2.1.1.-</ecNumber>
    </submittedName>
</protein>
<dbReference type="InterPro" id="IPR029063">
    <property type="entry name" value="SAM-dependent_MTases_sf"/>
</dbReference>
<name>A0AAJ1IFE0_9SPIO</name>
<accession>A0AAJ1IFE0</accession>
<feature type="domain" description="S-adenosylmethionine-dependent methyltransferase" evidence="4">
    <location>
        <begin position="111"/>
        <end position="272"/>
    </location>
</feature>
<evidence type="ECO:0000313" key="6">
    <source>
        <dbReference type="Proteomes" id="UP001221217"/>
    </source>
</evidence>
<proteinExistence type="predicted"/>
<keyword evidence="1 5" id="KW-0489">Methyltransferase</keyword>
<sequence length="314" mass="36661">MIAPQKMKDFSKYLKQNHSQLRPWASKNGIECYRIYNRNISGIPFTLDFYKNKLHASCFENEIEITDEDVDEILTIAGKTLYIKEDSIFYKYRKKLTDHDQYRKFSAEGKEFTVTENNLRFSVNLSDYLDTGLFLDHRDTRMMVMDNSTNANVLNLFAYTGSFSVYAAAGYARSTTTVDMSNTYLNWAEKNMKLNNFTSKNHRYIHADALSFIKEAKKAKRDKWDLIILDPPTFSNSRKMTGHFDIQKNHADLITDCAQLLSRKGTILFSTNYRKFNMDKKGLKNLIIRDISKETIPVDFQGSKIHRCWTISIR</sequence>